<feature type="transmembrane region" description="Helical" evidence="2">
    <location>
        <begin position="6"/>
        <end position="26"/>
    </location>
</feature>
<feature type="compositionally biased region" description="Basic and acidic residues" evidence="1">
    <location>
        <begin position="58"/>
        <end position="69"/>
    </location>
</feature>
<evidence type="ECO:0000256" key="1">
    <source>
        <dbReference type="SAM" id="MobiDB-lite"/>
    </source>
</evidence>
<gene>
    <name evidence="3" type="ORF">SAMN04487969_12148</name>
</gene>
<dbReference type="RefSeq" id="WP_046229495.1">
    <property type="nucleotide sequence ID" value="NZ_FONN01000021.1"/>
</dbReference>
<protein>
    <submittedName>
        <fullName evidence="3">Uncharacterized protein</fullName>
    </submittedName>
</protein>
<dbReference type="AlphaFoldDB" id="A0A1I2HBZ2"/>
<evidence type="ECO:0000256" key="2">
    <source>
        <dbReference type="SAM" id="Phobius"/>
    </source>
</evidence>
<keyword evidence="2" id="KW-0472">Membrane</keyword>
<feature type="region of interest" description="Disordered" evidence="1">
    <location>
        <begin position="33"/>
        <end position="69"/>
    </location>
</feature>
<keyword evidence="2" id="KW-1133">Transmembrane helix</keyword>
<accession>A0A1I2HBZ2</accession>
<evidence type="ECO:0000313" key="4">
    <source>
        <dbReference type="Proteomes" id="UP000183410"/>
    </source>
</evidence>
<sequence>MVRGWVTALVLAFGIAVAVLGVIAYLRMFHKERSAASVRSSTERHASADEASAGEEERDSRLDRTPDQR</sequence>
<proteinExistence type="predicted"/>
<keyword evidence="4" id="KW-1185">Reference proteome</keyword>
<dbReference type="OrthoDB" id="2663213at2"/>
<reference evidence="4" key="1">
    <citation type="submission" date="2016-10" db="EMBL/GenBank/DDBJ databases">
        <authorList>
            <person name="Varghese N."/>
            <person name="Submissions S."/>
        </authorList>
    </citation>
    <scope>NUCLEOTIDE SEQUENCE [LARGE SCALE GENOMIC DNA]</scope>
    <source>
        <strain evidence="4">CGMCC 1.10223</strain>
    </source>
</reference>
<organism evidence="3 4">
    <name type="scientific">Paenibacillus algorifonticola</name>
    <dbReference type="NCBI Taxonomy" id="684063"/>
    <lineage>
        <taxon>Bacteria</taxon>
        <taxon>Bacillati</taxon>
        <taxon>Bacillota</taxon>
        <taxon>Bacilli</taxon>
        <taxon>Bacillales</taxon>
        <taxon>Paenibacillaceae</taxon>
        <taxon>Paenibacillus</taxon>
    </lineage>
</organism>
<dbReference type="Proteomes" id="UP000183410">
    <property type="component" value="Unassembled WGS sequence"/>
</dbReference>
<keyword evidence="2" id="KW-0812">Transmembrane</keyword>
<dbReference type="EMBL" id="FONN01000021">
    <property type="protein sequence ID" value="SFF26487.1"/>
    <property type="molecule type" value="Genomic_DNA"/>
</dbReference>
<evidence type="ECO:0000313" key="3">
    <source>
        <dbReference type="EMBL" id="SFF26487.1"/>
    </source>
</evidence>
<name>A0A1I2HBZ2_9BACL</name>